<dbReference type="AlphaFoldDB" id="A0A8H2PXM3"/>
<dbReference type="PROSITE" id="PS00409">
    <property type="entry name" value="PROKAR_NTER_METHYL"/>
    <property type="match status" value="1"/>
</dbReference>
<comment type="subcellular location">
    <subcellularLocation>
        <location evidence="1">Membrane</location>
        <topology evidence="1">Single-pass membrane protein</topology>
    </subcellularLocation>
</comment>
<dbReference type="SUPFAM" id="SSF54523">
    <property type="entry name" value="Pili subunits"/>
    <property type="match status" value="1"/>
</dbReference>
<protein>
    <submittedName>
        <fullName evidence="7">Type IV pilus assembly protein PilA</fullName>
    </submittedName>
</protein>
<dbReference type="InterPro" id="IPR000983">
    <property type="entry name" value="Bac_GSPG_pilin"/>
</dbReference>
<sequence length="144" mass="15265">MLVRLNKALVSHHRNGSKDDQKGFTLIELLVVIIIIGILAAIAIPVFLNQRTSAWKASVANDLKNAAIVVETYGTNNNGSYASFDQSAANIQITDGNQIKVTANANDYIIEGSNGNVSPGFQTYDSDGGGLQDWSDTGAAIVTP</sequence>
<evidence type="ECO:0000313" key="7">
    <source>
        <dbReference type="EMBL" id="TQO20395.1"/>
    </source>
</evidence>
<keyword evidence="4 6" id="KW-1133">Transmembrane helix</keyword>
<dbReference type="InterPro" id="IPR012902">
    <property type="entry name" value="N_methyl_site"/>
</dbReference>
<evidence type="ECO:0000256" key="3">
    <source>
        <dbReference type="ARBA" id="ARBA00022692"/>
    </source>
</evidence>
<dbReference type="InterPro" id="IPR045584">
    <property type="entry name" value="Pilin-like"/>
</dbReference>
<evidence type="ECO:0000256" key="6">
    <source>
        <dbReference type="SAM" id="Phobius"/>
    </source>
</evidence>
<evidence type="ECO:0000256" key="5">
    <source>
        <dbReference type="ARBA" id="ARBA00023136"/>
    </source>
</evidence>
<dbReference type="Gene3D" id="3.30.700.10">
    <property type="entry name" value="Glycoprotein, Type 4 Pilin"/>
    <property type="match status" value="1"/>
</dbReference>
<name>A0A8H2PXM3_9MICO</name>
<gene>
    <name evidence="7" type="ORF">FB472_2027</name>
</gene>
<accession>A0A8H2PXM3</accession>
<evidence type="ECO:0000256" key="2">
    <source>
        <dbReference type="ARBA" id="ARBA00022481"/>
    </source>
</evidence>
<dbReference type="PANTHER" id="PTHR30093:SF44">
    <property type="entry name" value="TYPE II SECRETION SYSTEM CORE PROTEIN G"/>
    <property type="match status" value="1"/>
</dbReference>
<dbReference type="NCBIfam" id="TIGR02532">
    <property type="entry name" value="IV_pilin_GFxxxE"/>
    <property type="match status" value="1"/>
</dbReference>
<comment type="caution">
    <text evidence="7">The sequence shown here is derived from an EMBL/GenBank/DDBJ whole genome shotgun (WGS) entry which is preliminary data.</text>
</comment>
<dbReference type="OrthoDB" id="5123098at2"/>
<keyword evidence="8" id="KW-1185">Reference proteome</keyword>
<evidence type="ECO:0000256" key="1">
    <source>
        <dbReference type="ARBA" id="ARBA00004167"/>
    </source>
</evidence>
<dbReference type="GO" id="GO:0015627">
    <property type="term" value="C:type II protein secretion system complex"/>
    <property type="evidence" value="ECO:0007669"/>
    <property type="project" value="InterPro"/>
</dbReference>
<evidence type="ECO:0000256" key="4">
    <source>
        <dbReference type="ARBA" id="ARBA00022989"/>
    </source>
</evidence>
<organism evidence="7 8">
    <name type="scientific">Rhodoglobus vestalii</name>
    <dbReference type="NCBI Taxonomy" id="193384"/>
    <lineage>
        <taxon>Bacteria</taxon>
        <taxon>Bacillati</taxon>
        <taxon>Actinomycetota</taxon>
        <taxon>Actinomycetes</taxon>
        <taxon>Micrococcales</taxon>
        <taxon>Microbacteriaceae</taxon>
        <taxon>Rhodoglobus</taxon>
    </lineage>
</organism>
<dbReference type="Proteomes" id="UP000316560">
    <property type="component" value="Unassembled WGS sequence"/>
</dbReference>
<dbReference type="Pfam" id="PF07963">
    <property type="entry name" value="N_methyl"/>
    <property type="match status" value="1"/>
</dbReference>
<dbReference type="EMBL" id="VFRA01000001">
    <property type="protein sequence ID" value="TQO20395.1"/>
    <property type="molecule type" value="Genomic_DNA"/>
</dbReference>
<dbReference type="GO" id="GO:0016020">
    <property type="term" value="C:membrane"/>
    <property type="evidence" value="ECO:0007669"/>
    <property type="project" value="UniProtKB-SubCell"/>
</dbReference>
<keyword evidence="3 6" id="KW-0812">Transmembrane</keyword>
<keyword evidence="5 6" id="KW-0472">Membrane</keyword>
<dbReference type="PANTHER" id="PTHR30093">
    <property type="entry name" value="GENERAL SECRETION PATHWAY PROTEIN G"/>
    <property type="match status" value="1"/>
</dbReference>
<evidence type="ECO:0000313" key="8">
    <source>
        <dbReference type="Proteomes" id="UP000316560"/>
    </source>
</evidence>
<feature type="transmembrane region" description="Helical" evidence="6">
    <location>
        <begin position="24"/>
        <end position="48"/>
    </location>
</feature>
<dbReference type="RefSeq" id="WP_141990743.1">
    <property type="nucleotide sequence ID" value="NZ_VFRA01000001.1"/>
</dbReference>
<keyword evidence="2" id="KW-0488">Methylation</keyword>
<proteinExistence type="predicted"/>
<dbReference type="PRINTS" id="PR00813">
    <property type="entry name" value="BCTERIALGSPG"/>
</dbReference>
<dbReference type="GO" id="GO:0015628">
    <property type="term" value="P:protein secretion by the type II secretion system"/>
    <property type="evidence" value="ECO:0007669"/>
    <property type="project" value="InterPro"/>
</dbReference>
<reference evidence="7 8" key="1">
    <citation type="submission" date="2019-06" db="EMBL/GenBank/DDBJ databases">
        <title>Sequencing the genomes of 1000 actinobacteria strains.</title>
        <authorList>
            <person name="Klenk H.-P."/>
        </authorList>
    </citation>
    <scope>NUCLEOTIDE SEQUENCE [LARGE SCALE GENOMIC DNA]</scope>
    <source>
        <strain evidence="7 8">DSM 21947</strain>
    </source>
</reference>